<dbReference type="Proteomes" id="UP000287033">
    <property type="component" value="Unassembled WGS sequence"/>
</dbReference>
<dbReference type="InterPro" id="IPR030718">
    <property type="entry name" value="EC_dom_sf"/>
</dbReference>
<dbReference type="Gene3D" id="2.60.40.3430">
    <property type="match status" value="1"/>
</dbReference>
<keyword evidence="2" id="KW-1185">Reference proteome</keyword>
<accession>A0A401SIB7</accession>
<protein>
    <submittedName>
        <fullName evidence="1">Uncharacterized protein</fullName>
    </submittedName>
</protein>
<gene>
    <name evidence="1" type="ORF">chiPu_0008606</name>
</gene>
<evidence type="ECO:0000313" key="2">
    <source>
        <dbReference type="Proteomes" id="UP000287033"/>
    </source>
</evidence>
<dbReference type="GO" id="GO:0007155">
    <property type="term" value="P:cell adhesion"/>
    <property type="evidence" value="ECO:0007669"/>
    <property type="project" value="InterPro"/>
</dbReference>
<dbReference type="GO" id="GO:0007605">
    <property type="term" value="P:sensory perception of sound"/>
    <property type="evidence" value="ECO:0007669"/>
    <property type="project" value="InterPro"/>
</dbReference>
<organism evidence="1 2">
    <name type="scientific">Chiloscyllium punctatum</name>
    <name type="common">Brownbanded bambooshark</name>
    <name type="synonym">Hemiscyllium punctatum</name>
    <dbReference type="NCBI Taxonomy" id="137246"/>
    <lineage>
        <taxon>Eukaryota</taxon>
        <taxon>Metazoa</taxon>
        <taxon>Chordata</taxon>
        <taxon>Craniata</taxon>
        <taxon>Vertebrata</taxon>
        <taxon>Chondrichthyes</taxon>
        <taxon>Elasmobranchii</taxon>
        <taxon>Galeomorphii</taxon>
        <taxon>Galeoidea</taxon>
        <taxon>Orectolobiformes</taxon>
        <taxon>Hemiscylliidae</taxon>
        <taxon>Chiloscyllium</taxon>
    </lineage>
</organism>
<name>A0A401SIB7_CHIPU</name>
<dbReference type="EMBL" id="BEZZ01000286">
    <property type="protein sequence ID" value="GCC30159.1"/>
    <property type="molecule type" value="Genomic_DNA"/>
</dbReference>
<dbReference type="GO" id="GO:0032420">
    <property type="term" value="C:stereocilium"/>
    <property type="evidence" value="ECO:0007669"/>
    <property type="project" value="InterPro"/>
</dbReference>
<dbReference type="STRING" id="137246.A0A401SIB7"/>
<comment type="caution">
    <text evidence="1">The sequence shown here is derived from an EMBL/GenBank/DDBJ whole genome shotgun (WGS) entry which is preliminary data.</text>
</comment>
<evidence type="ECO:0000313" key="1">
    <source>
        <dbReference type="EMBL" id="GCC30159.1"/>
    </source>
</evidence>
<sequence>MQDWQFDDCKLARSGPPATIVAIDEESRNGQVEYDELGKHLGHIDCDIISDEVITENNKENEDQFQWFKKERSTGELKTVAKKPINE</sequence>
<dbReference type="AlphaFoldDB" id="A0A401SIB7"/>
<proteinExistence type="predicted"/>
<dbReference type="GO" id="GO:0048839">
    <property type="term" value="P:inner ear development"/>
    <property type="evidence" value="ECO:0007669"/>
    <property type="project" value="InterPro"/>
</dbReference>
<reference evidence="1 2" key="1">
    <citation type="journal article" date="2018" name="Nat. Ecol. Evol.">
        <title>Shark genomes provide insights into elasmobranch evolution and the origin of vertebrates.</title>
        <authorList>
            <person name="Hara Y"/>
            <person name="Yamaguchi K"/>
            <person name="Onimaru K"/>
            <person name="Kadota M"/>
            <person name="Koyanagi M"/>
            <person name="Keeley SD"/>
            <person name="Tatsumi K"/>
            <person name="Tanaka K"/>
            <person name="Motone F"/>
            <person name="Kageyama Y"/>
            <person name="Nozu R"/>
            <person name="Adachi N"/>
            <person name="Nishimura O"/>
            <person name="Nakagawa R"/>
            <person name="Tanegashima C"/>
            <person name="Kiyatake I"/>
            <person name="Matsumoto R"/>
            <person name="Murakumo K"/>
            <person name="Nishida K"/>
            <person name="Terakita A"/>
            <person name="Kuratani S"/>
            <person name="Sato K"/>
            <person name="Hyodo S Kuraku.S."/>
        </authorList>
    </citation>
    <scope>NUCLEOTIDE SEQUENCE [LARGE SCALE GENOMIC DNA]</scope>
</reference>
<dbReference type="OrthoDB" id="10029135at2759"/>